<dbReference type="GO" id="GO:0016020">
    <property type="term" value="C:membrane"/>
    <property type="evidence" value="ECO:0007669"/>
    <property type="project" value="TreeGrafter"/>
</dbReference>
<name>A0AA41ZES4_9GAMM</name>
<organism evidence="2 3">
    <name type="scientific">Larsenimonas rhizosphaerae</name>
    <dbReference type="NCBI Taxonomy" id="2944682"/>
    <lineage>
        <taxon>Bacteria</taxon>
        <taxon>Pseudomonadati</taxon>
        <taxon>Pseudomonadota</taxon>
        <taxon>Gammaproteobacteria</taxon>
        <taxon>Oceanospirillales</taxon>
        <taxon>Halomonadaceae</taxon>
        <taxon>Larsenimonas</taxon>
    </lineage>
</organism>
<keyword evidence="2" id="KW-0378">Hydrolase</keyword>
<dbReference type="AlphaFoldDB" id="A0AA41ZES4"/>
<evidence type="ECO:0000313" key="3">
    <source>
        <dbReference type="Proteomes" id="UP001165678"/>
    </source>
</evidence>
<dbReference type="RefSeq" id="WP_265895584.1">
    <property type="nucleotide sequence ID" value="NZ_JAPIVE010000001.1"/>
</dbReference>
<dbReference type="EMBL" id="JAPIVE010000001">
    <property type="protein sequence ID" value="MCX2523276.1"/>
    <property type="molecule type" value="Genomic_DNA"/>
</dbReference>
<reference evidence="2" key="1">
    <citation type="submission" date="2022-11" db="EMBL/GenBank/DDBJ databases">
        <title>Larsenimonas rhizosphaerae sp. nov., isolated from a tidal mudflat.</title>
        <authorList>
            <person name="Lee S.D."/>
            <person name="Kim I.S."/>
        </authorList>
    </citation>
    <scope>NUCLEOTIDE SEQUENCE</scope>
    <source>
        <strain evidence="2">GH2-1</strain>
    </source>
</reference>
<dbReference type="InterPro" id="IPR050266">
    <property type="entry name" value="AB_hydrolase_sf"/>
</dbReference>
<dbReference type="Pfam" id="PF00561">
    <property type="entry name" value="Abhydrolase_1"/>
    <property type="match status" value="1"/>
</dbReference>
<feature type="domain" description="AB hydrolase-1" evidence="1">
    <location>
        <begin position="36"/>
        <end position="147"/>
    </location>
</feature>
<evidence type="ECO:0000259" key="1">
    <source>
        <dbReference type="Pfam" id="PF00561"/>
    </source>
</evidence>
<dbReference type="PANTHER" id="PTHR43798:SF33">
    <property type="entry name" value="HYDROLASE, PUTATIVE (AFU_ORTHOLOGUE AFUA_2G14860)-RELATED"/>
    <property type="match status" value="1"/>
</dbReference>
<dbReference type="InterPro" id="IPR000073">
    <property type="entry name" value="AB_hydrolase_1"/>
</dbReference>
<comment type="caution">
    <text evidence="2">The sequence shown here is derived from an EMBL/GenBank/DDBJ whole genome shotgun (WGS) entry which is preliminary data.</text>
</comment>
<proteinExistence type="predicted"/>
<dbReference type="Gene3D" id="3.40.50.1820">
    <property type="entry name" value="alpha/beta hydrolase"/>
    <property type="match status" value="1"/>
</dbReference>
<dbReference type="SUPFAM" id="SSF53474">
    <property type="entry name" value="alpha/beta-Hydrolases"/>
    <property type="match status" value="1"/>
</dbReference>
<dbReference type="PANTHER" id="PTHR43798">
    <property type="entry name" value="MONOACYLGLYCEROL LIPASE"/>
    <property type="match status" value="1"/>
</dbReference>
<dbReference type="GO" id="GO:0016787">
    <property type="term" value="F:hydrolase activity"/>
    <property type="evidence" value="ECO:0007669"/>
    <property type="project" value="UniProtKB-KW"/>
</dbReference>
<dbReference type="Proteomes" id="UP001165678">
    <property type="component" value="Unassembled WGS sequence"/>
</dbReference>
<protein>
    <submittedName>
        <fullName evidence="2">Alpha/beta hydrolase</fullName>
    </submittedName>
</protein>
<sequence length="300" mass="32775">MTTSFNRSLPDDVAPHPVSLADGRLAGLAWGRAGAPLVIALHGWLDNSMSYSRLAPALVCQHDIYLVALDLSGHGHSDWLPGRLDYALWDYVQDVLDTLDHYTQDEVTVIGHSMGASVALLASLADTRIRQLWLIDGLGMLTTPATEAAEQLKRGIRGLRRSTPRRPTYPDAQAAVRARVKGGVTAVDDDVAWQLVPRNLEAIDGAVRLRTDPRLMRPSLVRFTPAQRDAILQSVTVPVALIEADQGILGEAPHAVRSRACLPTLTRHCLPGGHHLHLELDRIDEVASLFHFRTGSVDSM</sequence>
<gene>
    <name evidence="2" type="ORF">OQ287_03400</name>
</gene>
<accession>A0AA41ZES4</accession>
<evidence type="ECO:0000313" key="2">
    <source>
        <dbReference type="EMBL" id="MCX2523276.1"/>
    </source>
</evidence>
<keyword evidence="3" id="KW-1185">Reference proteome</keyword>
<dbReference type="InterPro" id="IPR029058">
    <property type="entry name" value="AB_hydrolase_fold"/>
</dbReference>